<feature type="region of interest" description="Disordered" evidence="1">
    <location>
        <begin position="1"/>
        <end position="23"/>
    </location>
</feature>
<gene>
    <name evidence="3" type="ORF">SAMN04324258_0167</name>
</gene>
<dbReference type="STRING" id="526729.SAMN04324258_0167"/>
<dbReference type="AlphaFoldDB" id="A0A1T5I959"/>
<dbReference type="InterPro" id="IPR000835">
    <property type="entry name" value="HTH_MarR-typ"/>
</dbReference>
<evidence type="ECO:0000259" key="2">
    <source>
        <dbReference type="PROSITE" id="PS50995"/>
    </source>
</evidence>
<dbReference type="SUPFAM" id="SSF46785">
    <property type="entry name" value="Winged helix' DNA-binding domain"/>
    <property type="match status" value="1"/>
</dbReference>
<dbReference type="InterPro" id="IPR052526">
    <property type="entry name" value="HTH-type_Bedaq_tolerance"/>
</dbReference>
<organism evidence="3 4">
    <name type="scientific">Krasilnikoviella flava</name>
    <dbReference type="NCBI Taxonomy" id="526729"/>
    <lineage>
        <taxon>Bacteria</taxon>
        <taxon>Bacillati</taxon>
        <taxon>Actinomycetota</taxon>
        <taxon>Actinomycetes</taxon>
        <taxon>Micrococcales</taxon>
        <taxon>Promicromonosporaceae</taxon>
        <taxon>Krasilnikoviella</taxon>
    </lineage>
</organism>
<feature type="domain" description="HTH marR-type" evidence="2">
    <location>
        <begin position="22"/>
        <end position="155"/>
    </location>
</feature>
<dbReference type="Pfam" id="PF12802">
    <property type="entry name" value="MarR_2"/>
    <property type="match status" value="1"/>
</dbReference>
<proteinExistence type="predicted"/>
<dbReference type="PROSITE" id="PS50995">
    <property type="entry name" value="HTH_MARR_2"/>
    <property type="match status" value="1"/>
</dbReference>
<reference evidence="3 4" key="1">
    <citation type="submission" date="2017-02" db="EMBL/GenBank/DDBJ databases">
        <authorList>
            <person name="Peterson S.W."/>
        </authorList>
    </citation>
    <scope>NUCLEOTIDE SEQUENCE [LARGE SCALE GENOMIC DNA]</scope>
    <source>
        <strain evidence="3 4">DSM 21481</strain>
    </source>
</reference>
<keyword evidence="3" id="KW-0238">DNA-binding</keyword>
<protein>
    <submittedName>
        <fullName evidence="3">DNA-binding transcriptional regulator, MarR family</fullName>
    </submittedName>
</protein>
<evidence type="ECO:0000313" key="4">
    <source>
        <dbReference type="Proteomes" id="UP000189777"/>
    </source>
</evidence>
<name>A0A1T5I959_9MICO</name>
<dbReference type="EMBL" id="FUZQ01000001">
    <property type="protein sequence ID" value="SKC35563.1"/>
    <property type="molecule type" value="Genomic_DNA"/>
</dbReference>
<dbReference type="SMART" id="SM00347">
    <property type="entry name" value="HTH_MARR"/>
    <property type="match status" value="1"/>
</dbReference>
<dbReference type="Gene3D" id="1.10.10.10">
    <property type="entry name" value="Winged helix-like DNA-binding domain superfamily/Winged helix DNA-binding domain"/>
    <property type="match status" value="1"/>
</dbReference>
<dbReference type="PANTHER" id="PTHR39515">
    <property type="entry name" value="CONSERVED PROTEIN"/>
    <property type="match status" value="1"/>
</dbReference>
<dbReference type="GO" id="GO:0003700">
    <property type="term" value="F:DNA-binding transcription factor activity"/>
    <property type="evidence" value="ECO:0007669"/>
    <property type="project" value="InterPro"/>
</dbReference>
<evidence type="ECO:0000256" key="1">
    <source>
        <dbReference type="SAM" id="MobiDB-lite"/>
    </source>
</evidence>
<evidence type="ECO:0000313" key="3">
    <source>
        <dbReference type="EMBL" id="SKC35563.1"/>
    </source>
</evidence>
<keyword evidence="4" id="KW-1185">Reference proteome</keyword>
<dbReference type="PANTHER" id="PTHR39515:SF2">
    <property type="entry name" value="HTH-TYPE TRANSCRIPTIONAL REGULATOR RV0880"/>
    <property type="match status" value="1"/>
</dbReference>
<accession>A0A1T5I959</accession>
<dbReference type="GO" id="GO:0003677">
    <property type="term" value="F:DNA binding"/>
    <property type="evidence" value="ECO:0007669"/>
    <property type="project" value="UniProtKB-KW"/>
</dbReference>
<dbReference type="Proteomes" id="UP000189777">
    <property type="component" value="Unassembled WGS sequence"/>
</dbReference>
<dbReference type="InterPro" id="IPR036390">
    <property type="entry name" value="WH_DNA-bd_sf"/>
</dbReference>
<sequence>MSVWTDEFYRGEVPTSPDPAPAAEAARELRSLVGRLRRRFLELSDNQDLTPSQTALLSRLAKHGPASPGTLAAAERVRPQSVGATLGVLVEHGLVRRDPDPADGRRQVISLNDDGRAFVEGRREVGQEWLTRTLHARLTPEELTGVTAALALLDRTLLDDGPTEAARP</sequence>
<dbReference type="InterPro" id="IPR036388">
    <property type="entry name" value="WH-like_DNA-bd_sf"/>
</dbReference>